<keyword evidence="10" id="KW-0753">Steroid metabolism</keyword>
<dbReference type="PRINTS" id="PR00080">
    <property type="entry name" value="SDRFAMILY"/>
</dbReference>
<dbReference type="InterPro" id="IPR011284">
    <property type="entry name" value="3oxo_ACP_reduc"/>
</dbReference>
<evidence type="ECO:0000256" key="14">
    <source>
        <dbReference type="RuleBase" id="RU366074"/>
    </source>
</evidence>
<dbReference type="NCBIfam" id="NF009464">
    <property type="entry name" value="PRK12824.1"/>
    <property type="match status" value="1"/>
</dbReference>
<dbReference type="PROSITE" id="PS00061">
    <property type="entry name" value="ADH_SHORT"/>
    <property type="match status" value="1"/>
</dbReference>
<name>A0A3E2N4K4_9FIRM</name>
<dbReference type="SUPFAM" id="SSF51735">
    <property type="entry name" value="NAD(P)-binding Rossmann-fold domains"/>
    <property type="match status" value="1"/>
</dbReference>
<comment type="function">
    <text evidence="1 14">Catalyzes the NADPH-dependent reduction of beta-ketoacyl-ACP substrates to beta-hydroxyacyl-ACP products, the first reductive step in the elongation cycle of fatty acid biosynthesis.</text>
</comment>
<dbReference type="NCBIfam" id="NF004198">
    <property type="entry name" value="PRK05653.1-3"/>
    <property type="match status" value="1"/>
</dbReference>
<dbReference type="GO" id="GO:0006633">
    <property type="term" value="P:fatty acid biosynthetic process"/>
    <property type="evidence" value="ECO:0007669"/>
    <property type="project" value="UniProtKB-UniPathway"/>
</dbReference>
<feature type="binding site" evidence="13">
    <location>
        <position position="187"/>
    </location>
    <ligand>
        <name>NADP(+)</name>
        <dbReference type="ChEBI" id="CHEBI:58349"/>
    </ligand>
</feature>
<dbReference type="PRINTS" id="PR00081">
    <property type="entry name" value="GDHRDH"/>
</dbReference>
<evidence type="ECO:0000256" key="10">
    <source>
        <dbReference type="ARBA" id="ARBA00023221"/>
    </source>
</evidence>
<dbReference type="CDD" id="cd05333">
    <property type="entry name" value="BKR_SDR_c"/>
    <property type="match status" value="1"/>
</dbReference>
<dbReference type="EMBL" id="BRPJ01000077">
    <property type="protein sequence ID" value="GLB31828.1"/>
    <property type="molecule type" value="Genomic_DNA"/>
</dbReference>
<evidence type="ECO:0000313" key="17">
    <source>
        <dbReference type="EMBL" id="RFZ75831.1"/>
    </source>
</evidence>
<dbReference type="Proteomes" id="UP001419084">
    <property type="component" value="Unassembled WGS sequence"/>
</dbReference>
<evidence type="ECO:0000256" key="3">
    <source>
        <dbReference type="ARBA" id="ARBA00006484"/>
    </source>
</evidence>
<dbReference type="GO" id="GO:0051287">
    <property type="term" value="F:NAD binding"/>
    <property type="evidence" value="ECO:0007669"/>
    <property type="project" value="UniProtKB-UniRule"/>
</dbReference>
<dbReference type="InterPro" id="IPR002347">
    <property type="entry name" value="SDR_fam"/>
</dbReference>
<keyword evidence="6 13" id="KW-0521">NADP</keyword>
<evidence type="ECO:0000256" key="2">
    <source>
        <dbReference type="ARBA" id="ARBA00005194"/>
    </source>
</evidence>
<evidence type="ECO:0000313" key="16">
    <source>
        <dbReference type="EMBL" id="GLB31828.1"/>
    </source>
</evidence>
<keyword evidence="8 14" id="KW-0443">Lipid metabolism</keyword>
<proteinExistence type="inferred from homology"/>
<dbReference type="RefSeq" id="WP_117420000.1">
    <property type="nucleotide sequence ID" value="NZ_BRPJ01000077.1"/>
</dbReference>
<dbReference type="OrthoDB" id="9803333at2"/>
<evidence type="ECO:0000256" key="11">
    <source>
        <dbReference type="ARBA" id="ARBA00048508"/>
    </source>
</evidence>
<dbReference type="EMBL" id="QOHO01000114">
    <property type="protein sequence ID" value="RFZ75831.1"/>
    <property type="molecule type" value="Genomic_DNA"/>
</dbReference>
<comment type="caution">
    <text evidence="17">The sequence shown here is derived from an EMBL/GenBank/DDBJ whole genome shotgun (WGS) entry which is preliminary data.</text>
</comment>
<dbReference type="EC" id="1.1.1.100" evidence="14"/>
<dbReference type="NCBIfam" id="NF004200">
    <property type="entry name" value="PRK05653.1-5"/>
    <property type="match status" value="1"/>
</dbReference>
<feature type="active site" description="Proton acceptor" evidence="12">
    <location>
        <position position="154"/>
    </location>
</feature>
<keyword evidence="9 14" id="KW-0275">Fatty acid biosynthesis</keyword>
<comment type="catalytic activity">
    <reaction evidence="11 14">
        <text>a (3R)-hydroxyacyl-[ACP] + NADP(+) = a 3-oxoacyl-[ACP] + NADPH + H(+)</text>
        <dbReference type="Rhea" id="RHEA:17397"/>
        <dbReference type="Rhea" id="RHEA-COMP:9916"/>
        <dbReference type="Rhea" id="RHEA-COMP:9945"/>
        <dbReference type="ChEBI" id="CHEBI:15378"/>
        <dbReference type="ChEBI" id="CHEBI:57783"/>
        <dbReference type="ChEBI" id="CHEBI:58349"/>
        <dbReference type="ChEBI" id="CHEBI:78776"/>
        <dbReference type="ChEBI" id="CHEBI:78827"/>
        <dbReference type="EC" id="1.1.1.100"/>
    </reaction>
</comment>
<feature type="domain" description="Ketoreductase" evidence="15">
    <location>
        <begin position="5"/>
        <end position="185"/>
    </location>
</feature>
<organism evidence="17 18">
    <name type="scientific">Lacrimispora amygdalina</name>
    <dbReference type="NCBI Taxonomy" id="253257"/>
    <lineage>
        <taxon>Bacteria</taxon>
        <taxon>Bacillati</taxon>
        <taxon>Bacillota</taxon>
        <taxon>Clostridia</taxon>
        <taxon>Lachnospirales</taxon>
        <taxon>Lachnospiraceae</taxon>
        <taxon>Lacrimispora</taxon>
    </lineage>
</organism>
<dbReference type="FunFam" id="3.40.50.720:FF:000037">
    <property type="entry name" value="3-oxoacyl-[acyl-carrier-protein] reductase FabG"/>
    <property type="match status" value="1"/>
</dbReference>
<dbReference type="SMART" id="SM00822">
    <property type="entry name" value="PKS_KR"/>
    <property type="match status" value="1"/>
</dbReference>
<dbReference type="InterPro" id="IPR050259">
    <property type="entry name" value="SDR"/>
</dbReference>
<evidence type="ECO:0000256" key="7">
    <source>
        <dbReference type="ARBA" id="ARBA00023002"/>
    </source>
</evidence>
<keyword evidence="5 14" id="KW-0276">Fatty acid metabolism</keyword>
<evidence type="ECO:0000256" key="8">
    <source>
        <dbReference type="ARBA" id="ARBA00023098"/>
    </source>
</evidence>
<dbReference type="PANTHER" id="PTHR42879">
    <property type="entry name" value="3-OXOACYL-(ACYL-CARRIER-PROTEIN) REDUCTASE"/>
    <property type="match status" value="1"/>
</dbReference>
<evidence type="ECO:0000313" key="18">
    <source>
        <dbReference type="Proteomes" id="UP000260680"/>
    </source>
</evidence>
<keyword evidence="4 14" id="KW-0444">Lipid biosynthesis</keyword>
<dbReference type="NCBIfam" id="NF009466">
    <property type="entry name" value="PRK12826.1-2"/>
    <property type="match status" value="1"/>
</dbReference>
<dbReference type="GO" id="GO:0008202">
    <property type="term" value="P:steroid metabolic process"/>
    <property type="evidence" value="ECO:0007669"/>
    <property type="project" value="UniProtKB-KW"/>
</dbReference>
<evidence type="ECO:0000256" key="12">
    <source>
        <dbReference type="PIRSR" id="PIRSR611284-1"/>
    </source>
</evidence>
<evidence type="ECO:0000313" key="19">
    <source>
        <dbReference type="Proteomes" id="UP001419084"/>
    </source>
</evidence>
<dbReference type="NCBIfam" id="TIGR01830">
    <property type="entry name" value="3oxo_ACP_reduc"/>
    <property type="match status" value="1"/>
</dbReference>
<reference evidence="16 19" key="2">
    <citation type="journal article" date="2024" name="Int. J. Syst. Evol. Microbiol.">
        <title>Lacrimispora brassicae sp. nov. isolated from fermented cabbage, and proposal of Clostridium indicum Gundawar et al. 2019 and Clostridium methoxybenzovorans Mechichi et al. 1999 as heterotypic synonyms of Lacrimispora amygdalina (Parshina et al. 2003) Haas and Blanchard 2020 and Lacrimispora indolis (McClung and McCoy 1957) Haas and Blanchard 2020, respectively.</title>
        <authorList>
            <person name="Kobayashi H."/>
            <person name="Tanizawa Y."/>
            <person name="Sakamoto M."/>
            <person name="Ohkuma M."/>
            <person name="Tohno M."/>
        </authorList>
    </citation>
    <scope>NUCLEOTIDE SEQUENCE [LARGE SCALE GENOMIC DNA]</scope>
    <source>
        <strain evidence="16 19">DSM 12857</strain>
    </source>
</reference>
<reference evidence="17 18" key="1">
    <citation type="submission" date="2018-07" db="EMBL/GenBank/DDBJ databases">
        <title>New species, Clostridium PI-S10-A1B.</title>
        <authorList>
            <person name="Krishna G."/>
            <person name="Summeta K."/>
            <person name="Shikha S."/>
            <person name="Prabhu P.B."/>
            <person name="Suresh K."/>
        </authorList>
    </citation>
    <scope>NUCLEOTIDE SEQUENCE [LARGE SCALE GENOMIC DNA]</scope>
    <source>
        <strain evidence="17 18">PI-S10-A1B</strain>
    </source>
</reference>
<dbReference type="Pfam" id="PF13561">
    <property type="entry name" value="adh_short_C2"/>
    <property type="match status" value="1"/>
</dbReference>
<evidence type="ECO:0000256" key="6">
    <source>
        <dbReference type="ARBA" id="ARBA00022857"/>
    </source>
</evidence>
<keyword evidence="19" id="KW-1185">Reference proteome</keyword>
<feature type="binding site" evidence="13">
    <location>
        <position position="89"/>
    </location>
    <ligand>
        <name>NADP(+)</name>
        <dbReference type="ChEBI" id="CHEBI:58349"/>
    </ligand>
</feature>
<dbReference type="Gene3D" id="3.40.50.720">
    <property type="entry name" value="NAD(P)-binding Rossmann-like Domain"/>
    <property type="match status" value="1"/>
</dbReference>
<evidence type="ECO:0000256" key="9">
    <source>
        <dbReference type="ARBA" id="ARBA00023160"/>
    </source>
</evidence>
<evidence type="ECO:0000256" key="1">
    <source>
        <dbReference type="ARBA" id="ARBA00002607"/>
    </source>
</evidence>
<comment type="subunit">
    <text evidence="14">Homotetramer.</text>
</comment>
<evidence type="ECO:0000256" key="5">
    <source>
        <dbReference type="ARBA" id="ARBA00022832"/>
    </source>
</evidence>
<dbReference type="UniPathway" id="UPA00094"/>
<feature type="binding site" evidence="13">
    <location>
        <begin position="11"/>
        <end position="14"/>
    </location>
    <ligand>
        <name>NADP(+)</name>
        <dbReference type="ChEBI" id="CHEBI:58349"/>
    </ligand>
</feature>
<comment type="pathway">
    <text evidence="2 14">Lipid metabolism; fatty acid biosynthesis.</text>
</comment>
<accession>A0A3E2N4K4</accession>
<dbReference type="InterPro" id="IPR020904">
    <property type="entry name" value="Sc_DH/Rdtase_CS"/>
</dbReference>
<protein>
    <recommendedName>
        <fullName evidence="14">3-oxoacyl-[acyl-carrier-protein] reductase</fullName>
        <ecNumber evidence="14">1.1.1.100</ecNumber>
    </recommendedName>
</protein>
<sequence>MLDGKIAVVTGASRGIGRAVALRLGLEGATVIVNYNGSEEKALQVVKEIEENGGKAEAIACNVSDYEASGAFLDGVIKKYGKLDILVNNAGITRDNLLMKMSEDEFDAVISTNLKGVFNCMKHVSRQMIKQKGGRIINISSVSGILGNAGQANYCAAKAGVIGMTKSFAREAATRGITVNAIAPGYIQTDMTDVLSDSVKEASLDQIPMKRFGTPEDVADAAVFLASDQAGYITGQVISVDGGMAM</sequence>
<dbReference type="InterPro" id="IPR057326">
    <property type="entry name" value="KR_dom"/>
</dbReference>
<dbReference type="GO" id="GO:0004316">
    <property type="term" value="F:3-oxoacyl-[acyl-carrier-protein] reductase (NADPH) activity"/>
    <property type="evidence" value="ECO:0007669"/>
    <property type="project" value="UniProtKB-UniRule"/>
</dbReference>
<comment type="similarity">
    <text evidence="3 14">Belongs to the short-chain dehydrogenases/reductases (SDR) family.</text>
</comment>
<dbReference type="Proteomes" id="UP000260680">
    <property type="component" value="Unassembled WGS sequence"/>
</dbReference>
<evidence type="ECO:0000259" key="15">
    <source>
        <dbReference type="SMART" id="SM00822"/>
    </source>
</evidence>
<dbReference type="AlphaFoldDB" id="A0A3E2N4K4"/>
<dbReference type="InterPro" id="IPR036291">
    <property type="entry name" value="NAD(P)-bd_dom_sf"/>
</dbReference>
<gene>
    <name evidence="17" type="primary">fabG</name>
    <name evidence="16" type="synonym">fabG_3</name>
    <name evidence="17" type="ORF">DS742_26965</name>
    <name evidence="16" type="ORF">LAD12857_37510</name>
</gene>
<feature type="binding site" evidence="13">
    <location>
        <begin position="154"/>
        <end position="158"/>
    </location>
    <ligand>
        <name>NADP(+)</name>
        <dbReference type="ChEBI" id="CHEBI:58349"/>
    </ligand>
</feature>
<evidence type="ECO:0000256" key="4">
    <source>
        <dbReference type="ARBA" id="ARBA00022516"/>
    </source>
</evidence>
<feature type="binding site" evidence="13">
    <location>
        <begin position="62"/>
        <end position="63"/>
    </location>
    <ligand>
        <name>NADP(+)</name>
        <dbReference type="ChEBI" id="CHEBI:58349"/>
    </ligand>
</feature>
<evidence type="ECO:0000256" key="13">
    <source>
        <dbReference type="PIRSR" id="PIRSR611284-2"/>
    </source>
</evidence>
<dbReference type="NCBIfam" id="NF005559">
    <property type="entry name" value="PRK07231.1"/>
    <property type="match status" value="1"/>
</dbReference>
<dbReference type="PANTHER" id="PTHR42879:SF2">
    <property type="entry name" value="3-OXOACYL-[ACYL-CARRIER-PROTEIN] REDUCTASE FABG"/>
    <property type="match status" value="1"/>
</dbReference>
<keyword evidence="7 14" id="KW-0560">Oxidoreductase</keyword>